<dbReference type="InterPro" id="IPR010851">
    <property type="entry name" value="DEFL"/>
</dbReference>
<dbReference type="EMBL" id="CP097503">
    <property type="protein sequence ID" value="URD77969.1"/>
    <property type="molecule type" value="Genomic_DNA"/>
</dbReference>
<evidence type="ECO:0000256" key="3">
    <source>
        <dbReference type="ARBA" id="ARBA00022577"/>
    </source>
</evidence>
<evidence type="ECO:0000313" key="7">
    <source>
        <dbReference type="Proteomes" id="UP001055439"/>
    </source>
</evidence>
<dbReference type="GO" id="GO:0031640">
    <property type="term" value="P:killing of cells of another organism"/>
    <property type="evidence" value="ECO:0007669"/>
    <property type="project" value="UniProtKB-KW"/>
</dbReference>
<name>A0A9E7JEE7_9LILI</name>
<evidence type="ECO:0000256" key="1">
    <source>
        <dbReference type="ARBA" id="ARBA00006722"/>
    </source>
</evidence>
<evidence type="ECO:0000256" key="4">
    <source>
        <dbReference type="ARBA" id="ARBA00022821"/>
    </source>
</evidence>
<sequence>MASKLSVLIIGLLVLSLVILTTSTESLIKESKETCIYIGVPCKSDGDCFAPCGRFGSYSICKPEGCCCIRS</sequence>
<accession>A0A9E7JEE7</accession>
<dbReference type="Proteomes" id="UP001055439">
    <property type="component" value="Chromosome 10"/>
</dbReference>
<organism evidence="6 7">
    <name type="scientific">Musa troglodytarum</name>
    <name type="common">fe'i banana</name>
    <dbReference type="NCBI Taxonomy" id="320322"/>
    <lineage>
        <taxon>Eukaryota</taxon>
        <taxon>Viridiplantae</taxon>
        <taxon>Streptophyta</taxon>
        <taxon>Embryophyta</taxon>
        <taxon>Tracheophyta</taxon>
        <taxon>Spermatophyta</taxon>
        <taxon>Magnoliopsida</taxon>
        <taxon>Liliopsida</taxon>
        <taxon>Zingiberales</taxon>
        <taxon>Musaceae</taxon>
        <taxon>Musa</taxon>
    </lineage>
</organism>
<evidence type="ECO:0000256" key="5">
    <source>
        <dbReference type="SAM" id="SignalP"/>
    </source>
</evidence>
<dbReference type="Pfam" id="PF25052">
    <property type="entry name" value="AtDEF-like"/>
    <property type="match status" value="1"/>
</dbReference>
<comment type="similarity">
    <text evidence="1">Belongs to the DEFL family.</text>
</comment>
<keyword evidence="7" id="KW-1185">Reference proteome</keyword>
<evidence type="ECO:0000313" key="6">
    <source>
        <dbReference type="EMBL" id="URD77969.1"/>
    </source>
</evidence>
<keyword evidence="4" id="KW-0611">Plant defense</keyword>
<feature type="chain" id="PRO_5038878280" evidence="5">
    <location>
        <begin position="24"/>
        <end position="71"/>
    </location>
</feature>
<evidence type="ECO:0000256" key="2">
    <source>
        <dbReference type="ARBA" id="ARBA00022529"/>
    </source>
</evidence>
<protein>
    <submittedName>
        <fullName evidence="6">Uncharacterized protein</fullName>
    </submittedName>
</protein>
<keyword evidence="2" id="KW-0929">Antimicrobial</keyword>
<keyword evidence="3" id="KW-0295">Fungicide</keyword>
<reference evidence="6" key="1">
    <citation type="submission" date="2022-05" db="EMBL/GenBank/DDBJ databases">
        <title>The Musa troglodytarum L. genome provides insights into the mechanism of non-climacteric behaviour and enrichment of carotenoids.</title>
        <authorList>
            <person name="Wang J."/>
        </authorList>
    </citation>
    <scope>NUCLEOTIDE SEQUENCE</scope>
    <source>
        <tissue evidence="6">Leaf</tissue>
    </source>
</reference>
<keyword evidence="5" id="KW-0732">Signal</keyword>
<feature type="signal peptide" evidence="5">
    <location>
        <begin position="1"/>
        <end position="23"/>
    </location>
</feature>
<proteinExistence type="inferred from homology"/>
<dbReference type="GO" id="GO:0050832">
    <property type="term" value="P:defense response to fungus"/>
    <property type="evidence" value="ECO:0007669"/>
    <property type="project" value="UniProtKB-KW"/>
</dbReference>
<dbReference type="AlphaFoldDB" id="A0A9E7JEE7"/>
<gene>
    <name evidence="6" type="ORF">MUK42_05943</name>
</gene>